<reference evidence="1" key="1">
    <citation type="submission" date="2014-09" db="EMBL/GenBank/DDBJ databases">
        <authorList>
            <person name="Magalhaes I.L.F."/>
            <person name="Oliveira U."/>
            <person name="Santos F.R."/>
            <person name="Vidigal T.H.D.A."/>
            <person name="Brescovit A.D."/>
            <person name="Santos A.J."/>
        </authorList>
    </citation>
    <scope>NUCLEOTIDE SEQUENCE</scope>
    <source>
        <tissue evidence="1">Shoot tissue taken approximately 20 cm above the soil surface</tissue>
    </source>
</reference>
<reference evidence="1" key="2">
    <citation type="journal article" date="2015" name="Data Brief">
        <title>Shoot transcriptome of the giant reed, Arundo donax.</title>
        <authorList>
            <person name="Barrero R.A."/>
            <person name="Guerrero F.D."/>
            <person name="Moolhuijzen P."/>
            <person name="Goolsby J.A."/>
            <person name="Tidwell J."/>
            <person name="Bellgard S.E."/>
            <person name="Bellgard M.I."/>
        </authorList>
    </citation>
    <scope>NUCLEOTIDE SEQUENCE</scope>
    <source>
        <tissue evidence="1">Shoot tissue taken approximately 20 cm above the soil surface</tissue>
    </source>
</reference>
<name>A0A0A9B1W5_ARUDO</name>
<proteinExistence type="predicted"/>
<accession>A0A0A9B1W5</accession>
<dbReference type="AlphaFoldDB" id="A0A0A9B1W5"/>
<sequence>MSGDGERDELETIDKLANCIY</sequence>
<dbReference type="EMBL" id="GBRH01242765">
    <property type="protein sequence ID" value="JAD55130.1"/>
    <property type="molecule type" value="Transcribed_RNA"/>
</dbReference>
<protein>
    <submittedName>
        <fullName evidence="1">Uncharacterized protein</fullName>
    </submittedName>
</protein>
<organism evidence="1">
    <name type="scientific">Arundo donax</name>
    <name type="common">Giant reed</name>
    <name type="synonym">Donax arundinaceus</name>
    <dbReference type="NCBI Taxonomy" id="35708"/>
    <lineage>
        <taxon>Eukaryota</taxon>
        <taxon>Viridiplantae</taxon>
        <taxon>Streptophyta</taxon>
        <taxon>Embryophyta</taxon>
        <taxon>Tracheophyta</taxon>
        <taxon>Spermatophyta</taxon>
        <taxon>Magnoliopsida</taxon>
        <taxon>Liliopsida</taxon>
        <taxon>Poales</taxon>
        <taxon>Poaceae</taxon>
        <taxon>PACMAD clade</taxon>
        <taxon>Arundinoideae</taxon>
        <taxon>Arundineae</taxon>
        <taxon>Arundo</taxon>
    </lineage>
</organism>
<evidence type="ECO:0000313" key="1">
    <source>
        <dbReference type="EMBL" id="JAD55130.1"/>
    </source>
</evidence>